<dbReference type="Pfam" id="PF25474">
    <property type="entry name" value="TPR_TmcB"/>
    <property type="match status" value="1"/>
</dbReference>
<feature type="transmembrane region" description="Helical" evidence="2">
    <location>
        <begin position="250"/>
        <end position="269"/>
    </location>
</feature>
<evidence type="ECO:0000313" key="4">
    <source>
        <dbReference type="EMBL" id="KAA6389437.1"/>
    </source>
</evidence>
<evidence type="ECO:0000256" key="1">
    <source>
        <dbReference type="SAM" id="MobiDB-lite"/>
    </source>
</evidence>
<evidence type="ECO:0000256" key="2">
    <source>
        <dbReference type="SAM" id="Phobius"/>
    </source>
</evidence>
<evidence type="ECO:0000259" key="3">
    <source>
        <dbReference type="Pfam" id="PF25474"/>
    </source>
</evidence>
<dbReference type="Proteomes" id="UP000324800">
    <property type="component" value="Unassembled WGS sequence"/>
</dbReference>
<feature type="compositionally biased region" description="Basic and acidic residues" evidence="1">
    <location>
        <begin position="1202"/>
        <end position="1234"/>
    </location>
</feature>
<sequence length="1549" mass="174924">MSDEKKSVASSQSSSAAAALNVIRFNAFDEVLFAMLYTFHKEPRLGQLFYIFEACIIAFQSMSVSFRRLDWPLQKDALELLNDVFRYVGFTIVWKNETLLIMLTIILGVLTLALLVGVVICTMMNKKGSTAVPVLAKVINIGVVMLSGIFYIPCVSVFIGSTQCYTVTSDPASAATIGCGNALRHLFLVIGLIFLVVLVPFTFLIRLFIFSHNHKKEGIFTMQTGVFFTVLQIGSTLMQIIGLILRTQKLFIAILGTFIYGITVLYTLLLQPFFHPLGNTIWSSLITIVFTCYFIGIPVAVLDTSKVWVAVIVWILFIPAVIGLPILIGWMTYKRGRSLWAVREDEDITGLVNNADTILLQKQTPRNQYSFNQCKLNTQHQQGQHNQRNCIVMKLGKRIIILNPQGQIIRTDGTESAPVIDKSSPPMNGISAGKPLSLLLHNQNDITTVPDYQSASAPDVKPKAISFLTSVPNNINQVQVSDRQQTARLQSGFAQSQKSNAINKTKQTDKKQKEPKVLKKAPKLRKYKSVFAVENAIKFLCKKEIRKKPDAIILAEQIIAQGQKKFGTDSHLWATIALYHKSFTKNNMKLGEALRSTKQNIPSIIDRWIVYALTHDLERENSQKGGSSSVGVAFRLRFDKGTKEHELSKAYLSQAYSLLTHEHLDLERIMMFLDKAITHERESRIILEELMKQYPGSVQLLRALGALLRDIYRDDETALSMFNEATAIEEDAAQSEGKTEDKQSVRDKDKMSNAGRSQTKLSSGGKSSGSSGTRKRRKRKQRGNLQIATANQENLIPGFIQIVVGCMAIVIAVLIVVFVLATITFSDCEVTVVSINSCTTMMVDFIDIYLYSKYLGLRYDCDADPTLEDGVEWIPSMQKIKEIMGILGVGVNELEDKAYSISKSQAIYDMFEGEDLLQTYTDVRKTEQGFTVHKMWQQPINFIDLMNNAANIAIDISLEYWEQEEERAQQYLYYIRANGPVTMVEAAKRMAIEFTRLAQRESLQSIIISAVLGVISLAVPVSINFGQFMLTINRLKKERQHIFLKLVKTPKHDYLLLKKRLDDVDKDTDETEANDTLTLEKKDNAIVVDIDDKKKLEEDFDNIEDDEEKEKEQEDDQKKDGQEDLLSGAMDMFSGMVGNMNMNNMTHQQLMHLQMMHLQMKMQQQQQQKVKDEEEKEDEEDEEDEDDSDDDSDTKRKKEKKKKEEKEKKQSQDSKGGKEKGKQGDKEQDEKDKELTERVLKISSYIPTSFYIRMIVGFALVIVMPVVFTVLSIVASTLVIEYNEAIFICGYRSVIMGLCQLFVIVIVNPPAQNLIGVYPNFKVDISTNPIWNDISHFTTHHELRVQMLEKAIDFVTVLNQIVLYGTTKNDPETLTGDSQIDDLASPRTIKKGSQTQKIQYEPTEIFVNREGDELLEHRVYSINGPFNGLEALFALFIQSAKIILEDSRDPDTPMPSLPATAVQDMATLLIYDMKGGNVQYRAAIVQQQTDTVNLWRTLLIVIFVISIVTTFIGYVFCLVPERTVLYHVAEGSAKMRELDPAADASDRTG</sequence>
<dbReference type="PANTHER" id="PTHR31600">
    <property type="entry name" value="TINY MACROCYSTS PROTEIN B-RELATED"/>
    <property type="match status" value="1"/>
</dbReference>
<feature type="transmembrane region" description="Helical" evidence="2">
    <location>
        <begin position="220"/>
        <end position="244"/>
    </location>
</feature>
<evidence type="ECO:0000313" key="5">
    <source>
        <dbReference type="Proteomes" id="UP000324800"/>
    </source>
</evidence>
<reference evidence="4 5" key="1">
    <citation type="submission" date="2019-03" db="EMBL/GenBank/DDBJ databases">
        <title>Single cell metagenomics reveals metabolic interactions within the superorganism composed of flagellate Streblomastix strix and complex community of Bacteroidetes bacteria on its surface.</title>
        <authorList>
            <person name="Treitli S.C."/>
            <person name="Kolisko M."/>
            <person name="Husnik F."/>
            <person name="Keeling P."/>
            <person name="Hampl V."/>
        </authorList>
    </citation>
    <scope>NUCLEOTIDE SEQUENCE [LARGE SCALE GENOMIC DNA]</scope>
    <source>
        <strain evidence="4">ST1C</strain>
    </source>
</reference>
<proteinExistence type="predicted"/>
<feature type="transmembrane region" description="Helical" evidence="2">
    <location>
        <begin position="1285"/>
        <end position="1307"/>
    </location>
</feature>
<feature type="compositionally biased region" description="Basic and acidic residues" evidence="1">
    <location>
        <begin position="1110"/>
        <end position="1122"/>
    </location>
</feature>
<feature type="region of interest" description="Disordered" evidence="1">
    <location>
        <begin position="730"/>
        <end position="783"/>
    </location>
</feature>
<feature type="transmembrane region" description="Helical" evidence="2">
    <location>
        <begin position="99"/>
        <end position="122"/>
    </location>
</feature>
<dbReference type="InterPro" id="IPR057352">
    <property type="entry name" value="TPR_TmcB/C"/>
</dbReference>
<gene>
    <name evidence="4" type="ORF">EZS28_015035</name>
</gene>
<protein>
    <recommendedName>
        <fullName evidence="3">TmcB/TmcC TPR repeats domain-containing protein</fullName>
    </recommendedName>
</protein>
<feature type="region of interest" description="Disordered" evidence="1">
    <location>
        <begin position="1098"/>
        <end position="1124"/>
    </location>
</feature>
<feature type="transmembrane region" description="Helical" evidence="2">
    <location>
        <begin position="1006"/>
        <end position="1030"/>
    </location>
</feature>
<feature type="region of interest" description="Disordered" evidence="1">
    <location>
        <begin position="1159"/>
        <end position="1234"/>
    </location>
</feature>
<feature type="transmembrane region" description="Helical" evidence="2">
    <location>
        <begin position="281"/>
        <end position="301"/>
    </location>
</feature>
<feature type="non-terminal residue" evidence="4">
    <location>
        <position position="1549"/>
    </location>
</feature>
<accession>A0A5J4W3H7</accession>
<dbReference type="EMBL" id="SNRW01003588">
    <property type="protein sequence ID" value="KAA6389437.1"/>
    <property type="molecule type" value="Genomic_DNA"/>
</dbReference>
<feature type="transmembrane region" description="Helical" evidence="2">
    <location>
        <begin position="134"/>
        <end position="159"/>
    </location>
</feature>
<dbReference type="PANTHER" id="PTHR31600:SF2">
    <property type="entry name" value="GAMETE ENRICHED GENE 10 PROTEIN-RELATED"/>
    <property type="match status" value="1"/>
</dbReference>
<feature type="transmembrane region" description="Helical" evidence="2">
    <location>
        <begin position="186"/>
        <end position="208"/>
    </location>
</feature>
<feature type="transmembrane region" description="Helical" evidence="2">
    <location>
        <begin position="1250"/>
        <end position="1279"/>
    </location>
</feature>
<feature type="compositionally biased region" description="Acidic residues" evidence="1">
    <location>
        <begin position="1098"/>
        <end position="1109"/>
    </location>
</feature>
<feature type="compositionally biased region" description="Acidic residues" evidence="1">
    <location>
        <begin position="1174"/>
        <end position="1192"/>
    </location>
</feature>
<dbReference type="InterPro" id="IPR052994">
    <property type="entry name" value="Tiny_macrocysts_regulators"/>
</dbReference>
<feature type="compositionally biased region" description="Basic and acidic residues" evidence="1">
    <location>
        <begin position="737"/>
        <end position="751"/>
    </location>
</feature>
<comment type="caution">
    <text evidence="4">The sequence shown here is derived from an EMBL/GenBank/DDBJ whole genome shotgun (WGS) entry which is preliminary data.</text>
</comment>
<feature type="domain" description="TmcB/TmcC TPR repeats" evidence="3">
    <location>
        <begin position="635"/>
        <end position="734"/>
    </location>
</feature>
<organism evidence="4 5">
    <name type="scientific">Streblomastix strix</name>
    <dbReference type="NCBI Taxonomy" id="222440"/>
    <lineage>
        <taxon>Eukaryota</taxon>
        <taxon>Metamonada</taxon>
        <taxon>Preaxostyla</taxon>
        <taxon>Oxymonadida</taxon>
        <taxon>Streblomastigidae</taxon>
        <taxon>Streblomastix</taxon>
    </lineage>
</organism>
<name>A0A5J4W3H7_9EUKA</name>
<keyword evidence="2" id="KW-0472">Membrane</keyword>
<feature type="compositionally biased region" description="Low complexity" evidence="1">
    <location>
        <begin position="757"/>
        <end position="772"/>
    </location>
</feature>
<feature type="transmembrane region" description="Helical" evidence="2">
    <location>
        <begin position="1494"/>
        <end position="1516"/>
    </location>
</feature>
<feature type="compositionally biased region" description="Polar residues" evidence="1">
    <location>
        <begin position="491"/>
        <end position="505"/>
    </location>
</feature>
<feature type="region of interest" description="Disordered" evidence="1">
    <location>
        <begin position="491"/>
        <end position="513"/>
    </location>
</feature>
<keyword evidence="2" id="KW-1133">Transmembrane helix</keyword>
<feature type="compositionally biased region" description="Low complexity" evidence="1">
    <location>
        <begin position="1159"/>
        <end position="1168"/>
    </location>
</feature>
<feature type="compositionally biased region" description="Basic residues" evidence="1">
    <location>
        <begin position="773"/>
        <end position="782"/>
    </location>
</feature>
<feature type="transmembrane region" description="Helical" evidence="2">
    <location>
        <begin position="307"/>
        <end position="333"/>
    </location>
</feature>
<feature type="transmembrane region" description="Helical" evidence="2">
    <location>
        <begin position="802"/>
        <end position="825"/>
    </location>
</feature>
<keyword evidence="2" id="KW-0812">Transmembrane</keyword>